<evidence type="ECO:0000313" key="7">
    <source>
        <dbReference type="EMBL" id="KAI6658008.1"/>
    </source>
</evidence>
<evidence type="ECO:0000259" key="6">
    <source>
        <dbReference type="PROSITE" id="PS50206"/>
    </source>
</evidence>
<dbReference type="GO" id="GO:0017017">
    <property type="term" value="F:MAP kinase tyrosine/serine/threonine phosphatase activity"/>
    <property type="evidence" value="ECO:0007669"/>
    <property type="project" value="InterPro"/>
</dbReference>
<dbReference type="PRINTS" id="PR01908">
    <property type="entry name" value="ADSPHPHTASE"/>
</dbReference>
<dbReference type="CDD" id="cd14498">
    <property type="entry name" value="DSP"/>
    <property type="match status" value="1"/>
</dbReference>
<comment type="caution">
    <text evidence="7">The sequence shown here is derived from an EMBL/GenBank/DDBJ whole genome shotgun (WGS) entry which is preliminary data.</text>
</comment>
<dbReference type="GO" id="GO:0005737">
    <property type="term" value="C:cytoplasm"/>
    <property type="evidence" value="ECO:0007669"/>
    <property type="project" value="TreeGrafter"/>
</dbReference>
<evidence type="ECO:0000313" key="8">
    <source>
        <dbReference type="Proteomes" id="UP001165289"/>
    </source>
</evidence>
<dbReference type="PRINTS" id="PR01764">
    <property type="entry name" value="MAPKPHPHTASE"/>
</dbReference>
<proteinExistence type="inferred from homology"/>
<dbReference type="Gene3D" id="3.40.250.10">
    <property type="entry name" value="Rhodanese-like domain"/>
    <property type="match status" value="1"/>
</dbReference>
<dbReference type="Pfam" id="PF00581">
    <property type="entry name" value="Rhodanese"/>
    <property type="match status" value="1"/>
</dbReference>
<dbReference type="InterPro" id="IPR000387">
    <property type="entry name" value="Tyr_Pase_dom"/>
</dbReference>
<evidence type="ECO:0000256" key="3">
    <source>
        <dbReference type="ARBA" id="ARBA00022912"/>
    </source>
</evidence>
<gene>
    <name evidence="7" type="ORF">LOD99_15723</name>
</gene>
<dbReference type="EMBL" id="JAKMXF010000110">
    <property type="protein sequence ID" value="KAI6658008.1"/>
    <property type="molecule type" value="Genomic_DNA"/>
</dbReference>
<keyword evidence="2" id="KW-0378">Hydrolase</keyword>
<evidence type="ECO:0000259" key="4">
    <source>
        <dbReference type="PROSITE" id="PS50054"/>
    </source>
</evidence>
<dbReference type="AlphaFoldDB" id="A0AAV7K9Y5"/>
<dbReference type="Pfam" id="PF00782">
    <property type="entry name" value="DSPc"/>
    <property type="match status" value="1"/>
</dbReference>
<dbReference type="PROSITE" id="PS50056">
    <property type="entry name" value="TYR_PHOSPHATASE_2"/>
    <property type="match status" value="1"/>
</dbReference>
<dbReference type="InterPro" id="IPR020422">
    <property type="entry name" value="TYR_PHOSPHATASE_DUAL_dom"/>
</dbReference>
<reference evidence="7 8" key="1">
    <citation type="journal article" date="2023" name="BMC Biol.">
        <title>The compact genome of the sponge Oopsacas minuta (Hexactinellida) is lacking key metazoan core genes.</title>
        <authorList>
            <person name="Santini S."/>
            <person name="Schenkelaars Q."/>
            <person name="Jourda C."/>
            <person name="Duchesne M."/>
            <person name="Belahbib H."/>
            <person name="Rocher C."/>
            <person name="Selva M."/>
            <person name="Riesgo A."/>
            <person name="Vervoort M."/>
            <person name="Leys S.P."/>
            <person name="Kodjabachian L."/>
            <person name="Le Bivic A."/>
            <person name="Borchiellini C."/>
            <person name="Claverie J.M."/>
            <person name="Renard E."/>
        </authorList>
    </citation>
    <scope>NUCLEOTIDE SEQUENCE [LARGE SCALE GENOMIC DNA]</scope>
    <source>
        <strain evidence="7">SPO-2</strain>
    </source>
</reference>
<organism evidence="7 8">
    <name type="scientific">Oopsacas minuta</name>
    <dbReference type="NCBI Taxonomy" id="111878"/>
    <lineage>
        <taxon>Eukaryota</taxon>
        <taxon>Metazoa</taxon>
        <taxon>Porifera</taxon>
        <taxon>Hexactinellida</taxon>
        <taxon>Hexasterophora</taxon>
        <taxon>Lyssacinosida</taxon>
        <taxon>Leucopsacidae</taxon>
        <taxon>Oopsacas</taxon>
    </lineage>
</organism>
<feature type="domain" description="Rhodanese" evidence="6">
    <location>
        <begin position="34"/>
        <end position="150"/>
    </location>
</feature>
<name>A0AAV7K9Y5_9METZ</name>
<dbReference type="InterPro" id="IPR001763">
    <property type="entry name" value="Rhodanese-like_dom"/>
</dbReference>
<comment type="similarity">
    <text evidence="1">Belongs to the protein-tyrosine phosphatase family. Non-receptor class dual specificity subfamily.</text>
</comment>
<dbReference type="PROSITE" id="PS50054">
    <property type="entry name" value="TYR_PHOSPHATASE_DUAL"/>
    <property type="match status" value="1"/>
</dbReference>
<feature type="domain" description="Tyrosine-protein phosphatase" evidence="4">
    <location>
        <begin position="176"/>
        <end position="319"/>
    </location>
</feature>
<evidence type="ECO:0000256" key="2">
    <source>
        <dbReference type="ARBA" id="ARBA00022801"/>
    </source>
</evidence>
<evidence type="ECO:0008006" key="9">
    <source>
        <dbReference type="Google" id="ProtNLM"/>
    </source>
</evidence>
<dbReference type="SUPFAM" id="SSF52799">
    <property type="entry name" value="(Phosphotyrosine protein) phosphatases II"/>
    <property type="match status" value="1"/>
</dbReference>
<dbReference type="Proteomes" id="UP001165289">
    <property type="component" value="Unassembled WGS sequence"/>
</dbReference>
<keyword evidence="3" id="KW-0904">Protein phosphatase</keyword>
<dbReference type="InterPro" id="IPR036873">
    <property type="entry name" value="Rhodanese-like_dom_sf"/>
</dbReference>
<feature type="domain" description="Tyrosine specific protein phosphatases" evidence="5">
    <location>
        <begin position="239"/>
        <end position="298"/>
    </location>
</feature>
<dbReference type="InterPro" id="IPR029021">
    <property type="entry name" value="Prot-tyrosine_phosphatase-like"/>
</dbReference>
<dbReference type="SMART" id="SM00195">
    <property type="entry name" value="DSPc"/>
    <property type="match status" value="1"/>
</dbReference>
<dbReference type="PROSITE" id="PS50206">
    <property type="entry name" value="RHODANESE_3"/>
    <property type="match status" value="1"/>
</dbReference>
<dbReference type="InterPro" id="IPR020420">
    <property type="entry name" value="Atypical_DUSP_subfamB"/>
</dbReference>
<keyword evidence="8" id="KW-1185">Reference proteome</keyword>
<dbReference type="CDD" id="cd01446">
    <property type="entry name" value="DSP_MapKP"/>
    <property type="match status" value="1"/>
</dbReference>
<dbReference type="InterPro" id="IPR008343">
    <property type="entry name" value="MKP"/>
</dbReference>
<evidence type="ECO:0000259" key="5">
    <source>
        <dbReference type="PROSITE" id="PS50056"/>
    </source>
</evidence>
<protein>
    <recommendedName>
        <fullName evidence="9">Protein-serine/threonine phosphatase</fullName>
    </recommendedName>
</protein>
<dbReference type="PRINTS" id="PR01910">
    <property type="entry name" value="ADSPHPHTASEB"/>
</dbReference>
<dbReference type="PROSITE" id="PS00383">
    <property type="entry name" value="TYR_PHOSPHATASE_1"/>
    <property type="match status" value="1"/>
</dbReference>
<sequence length="347" mass="38714">MTQSLPAGLGCYASRTNPNLSGIEAEILSSILSSTTPVIVIDIRPFCNYTQNHIINAVNIASTSLIQRRLKKGIISPLDLIKESKMQCRDVSEIKSAIICHTEKGMKDFENPTSFATILVEKLLSIFGDNTHYLQGGFESFSSMFPHLCTSCRTLCTVSSVVKAEYSLPEPARITNPISRITETLYISGREDATNLRVLQANGITHIINMTTDIPNNFSENKIHYLSLPAMDSHRQSLKEFFKLAFAFIDAAKTKQGRVLIHCHAGVSRSSTMVIAYLMWSRQWRFEGTIQFVKLQRPCIDPNIGFIGQLMEFDNCLYGDIPCVQPQTLETTLTTGASSSQPWEFTP</sequence>
<dbReference type="Gene3D" id="3.90.190.10">
    <property type="entry name" value="Protein tyrosine phosphatase superfamily"/>
    <property type="match status" value="1"/>
</dbReference>
<dbReference type="InterPro" id="IPR016130">
    <property type="entry name" value="Tyr_Pase_AS"/>
</dbReference>
<dbReference type="PANTHER" id="PTHR10159:SF519">
    <property type="entry name" value="DUAL SPECIFICITY PROTEIN PHOSPHATASE MPK3"/>
    <property type="match status" value="1"/>
</dbReference>
<evidence type="ECO:0000256" key="1">
    <source>
        <dbReference type="ARBA" id="ARBA00008601"/>
    </source>
</evidence>
<dbReference type="PANTHER" id="PTHR10159">
    <property type="entry name" value="DUAL SPECIFICITY PROTEIN PHOSPHATASE"/>
    <property type="match status" value="1"/>
</dbReference>
<dbReference type="GO" id="GO:0043409">
    <property type="term" value="P:negative regulation of MAPK cascade"/>
    <property type="evidence" value="ECO:0007669"/>
    <property type="project" value="TreeGrafter"/>
</dbReference>
<accession>A0AAV7K9Y5</accession>
<dbReference type="SUPFAM" id="SSF52821">
    <property type="entry name" value="Rhodanese/Cell cycle control phosphatase"/>
    <property type="match status" value="1"/>
</dbReference>
<dbReference type="InterPro" id="IPR000340">
    <property type="entry name" value="Dual-sp_phosphatase_cat-dom"/>
</dbReference>